<reference evidence="1" key="3">
    <citation type="submission" date="2025-09" db="UniProtKB">
        <authorList>
            <consortium name="Ensembl"/>
        </authorList>
    </citation>
    <scope>IDENTIFICATION</scope>
</reference>
<protein>
    <submittedName>
        <fullName evidence="1">Uncharacterized protein</fullName>
    </submittedName>
</protein>
<dbReference type="AlphaFoldDB" id="A0A8C4S6Z3"/>
<evidence type="ECO:0000313" key="2">
    <source>
        <dbReference type="Proteomes" id="UP000694620"/>
    </source>
</evidence>
<dbReference type="Proteomes" id="UP000694620">
    <property type="component" value="Chromosome 8"/>
</dbReference>
<sequence>LSAPQSGDKQRAPGVGGVQCLLVDVLDGHFTSEVVEKRVKNRAEVEETVCKVVNDIVGPEVLNSPLGLGYCGWCQPTAGHTQTHPHTKHTLGPI</sequence>
<proteinExistence type="predicted"/>
<dbReference type="Ensembl" id="ENSECRT00000013313.1">
    <property type="protein sequence ID" value="ENSECRP00000013083.1"/>
    <property type="gene ID" value="ENSECRG00000008745.1"/>
</dbReference>
<name>A0A8C4S6Z3_ERPCA</name>
<evidence type="ECO:0000313" key="1">
    <source>
        <dbReference type="Ensembl" id="ENSECRP00000013083.1"/>
    </source>
</evidence>
<organism evidence="1 2">
    <name type="scientific">Erpetoichthys calabaricus</name>
    <name type="common">Rope fish</name>
    <name type="synonym">Calamoichthys calabaricus</name>
    <dbReference type="NCBI Taxonomy" id="27687"/>
    <lineage>
        <taxon>Eukaryota</taxon>
        <taxon>Metazoa</taxon>
        <taxon>Chordata</taxon>
        <taxon>Craniata</taxon>
        <taxon>Vertebrata</taxon>
        <taxon>Euteleostomi</taxon>
        <taxon>Actinopterygii</taxon>
        <taxon>Polypteriformes</taxon>
        <taxon>Polypteridae</taxon>
        <taxon>Erpetoichthys</taxon>
    </lineage>
</organism>
<reference evidence="1" key="1">
    <citation type="submission" date="2021-06" db="EMBL/GenBank/DDBJ databases">
        <authorList>
            <consortium name="Wellcome Sanger Institute Data Sharing"/>
        </authorList>
    </citation>
    <scope>NUCLEOTIDE SEQUENCE [LARGE SCALE GENOMIC DNA]</scope>
</reference>
<reference evidence="1" key="2">
    <citation type="submission" date="2025-08" db="UniProtKB">
        <authorList>
            <consortium name="Ensembl"/>
        </authorList>
    </citation>
    <scope>IDENTIFICATION</scope>
</reference>
<keyword evidence="2" id="KW-1185">Reference proteome</keyword>
<accession>A0A8C4S6Z3</accession>